<protein>
    <submittedName>
        <fullName evidence="1">Uncharacterized protein</fullName>
    </submittedName>
</protein>
<sequence>MTQEDLKLLSFSLADCRRRPSFCRWSVKQFIIRDAKLLSLLGLWHAKLVHFLEMQWFMQKIQFPGAAQNTTVVKRV</sequence>
<reference evidence="1" key="2">
    <citation type="submission" date="2018-05" db="EMBL/GenBank/DDBJ databases">
        <title>OgluRS3 (Oryza glumaepatula Reference Sequence Version 3).</title>
        <authorList>
            <person name="Zhang J."/>
            <person name="Kudrna D."/>
            <person name="Lee S."/>
            <person name="Talag J."/>
            <person name="Welchert J."/>
            <person name="Wing R.A."/>
        </authorList>
    </citation>
    <scope>NUCLEOTIDE SEQUENCE [LARGE SCALE GENOMIC DNA]</scope>
</reference>
<keyword evidence="2" id="KW-1185">Reference proteome</keyword>
<reference evidence="1" key="1">
    <citation type="submission" date="2015-04" db="UniProtKB">
        <authorList>
            <consortium name="EnsemblPlants"/>
        </authorList>
    </citation>
    <scope>IDENTIFICATION</scope>
</reference>
<dbReference type="Proteomes" id="UP000026961">
    <property type="component" value="Chromosome 3"/>
</dbReference>
<evidence type="ECO:0000313" key="2">
    <source>
        <dbReference type="Proteomes" id="UP000026961"/>
    </source>
</evidence>
<accession>A0A0D9Z2K0</accession>
<dbReference type="Gramene" id="OGLUM03G04870.1">
    <property type="protein sequence ID" value="OGLUM03G04870.1"/>
    <property type="gene ID" value="OGLUM03G04870"/>
</dbReference>
<organism evidence="1">
    <name type="scientific">Oryza glumipatula</name>
    <dbReference type="NCBI Taxonomy" id="40148"/>
    <lineage>
        <taxon>Eukaryota</taxon>
        <taxon>Viridiplantae</taxon>
        <taxon>Streptophyta</taxon>
        <taxon>Embryophyta</taxon>
        <taxon>Tracheophyta</taxon>
        <taxon>Spermatophyta</taxon>
        <taxon>Magnoliopsida</taxon>
        <taxon>Liliopsida</taxon>
        <taxon>Poales</taxon>
        <taxon>Poaceae</taxon>
        <taxon>BOP clade</taxon>
        <taxon>Oryzoideae</taxon>
        <taxon>Oryzeae</taxon>
        <taxon>Oryzinae</taxon>
        <taxon>Oryza</taxon>
    </lineage>
</organism>
<name>A0A0D9Z2K0_9ORYZ</name>
<dbReference type="EnsemblPlants" id="OGLUM03G04870.1">
    <property type="protein sequence ID" value="OGLUM03G04870.1"/>
    <property type="gene ID" value="OGLUM03G04870"/>
</dbReference>
<evidence type="ECO:0000313" key="1">
    <source>
        <dbReference type="EnsemblPlants" id="OGLUM03G04870.1"/>
    </source>
</evidence>
<dbReference type="HOGENOM" id="CLU_2658538_0_0_1"/>
<dbReference type="AlphaFoldDB" id="A0A0D9Z2K0"/>
<proteinExistence type="predicted"/>